<evidence type="ECO:0000313" key="1">
    <source>
        <dbReference type="EMBL" id="PSR35340.1"/>
    </source>
</evidence>
<dbReference type="Proteomes" id="UP000242972">
    <property type="component" value="Unassembled WGS sequence"/>
</dbReference>
<gene>
    <name evidence="1" type="ORF">C7B46_01330</name>
</gene>
<evidence type="ECO:0000313" key="2">
    <source>
        <dbReference type="Proteomes" id="UP000242972"/>
    </source>
</evidence>
<accession>A0A2T2XLI0</accession>
<sequence length="63" mass="7184">MQQFSLVLESREEADQAVTLLWHKMGIRGEIEVVPLEGKIKLDIISEKDLTPQQLEKLPGKRA</sequence>
<dbReference type="EMBL" id="PXYW01000002">
    <property type="protein sequence ID" value="PSR35340.1"/>
    <property type="molecule type" value="Genomic_DNA"/>
</dbReference>
<comment type="caution">
    <text evidence="1">The sequence shown here is derived from an EMBL/GenBank/DDBJ whole genome shotgun (WGS) entry which is preliminary data.</text>
</comment>
<reference evidence="1 2" key="1">
    <citation type="journal article" date="2014" name="BMC Genomics">
        <title>Comparison of environmental and isolate Sulfobacillus genomes reveals diverse carbon, sulfur, nitrogen, and hydrogen metabolisms.</title>
        <authorList>
            <person name="Justice N.B."/>
            <person name="Norman A."/>
            <person name="Brown C.T."/>
            <person name="Singh A."/>
            <person name="Thomas B.C."/>
            <person name="Banfield J.F."/>
        </authorList>
    </citation>
    <scope>NUCLEOTIDE SEQUENCE [LARGE SCALE GENOMIC DNA]</scope>
    <source>
        <strain evidence="1">AMDSBA4</strain>
    </source>
</reference>
<dbReference type="AlphaFoldDB" id="A0A2T2XLI0"/>
<name>A0A2T2XLI0_9FIRM</name>
<organism evidence="1 2">
    <name type="scientific">Sulfobacillus benefaciens</name>
    <dbReference type="NCBI Taxonomy" id="453960"/>
    <lineage>
        <taxon>Bacteria</taxon>
        <taxon>Bacillati</taxon>
        <taxon>Bacillota</taxon>
        <taxon>Clostridia</taxon>
        <taxon>Eubacteriales</taxon>
        <taxon>Clostridiales Family XVII. Incertae Sedis</taxon>
        <taxon>Sulfobacillus</taxon>
    </lineage>
</organism>
<proteinExistence type="predicted"/>
<protein>
    <submittedName>
        <fullName evidence="1">Uncharacterized protein</fullName>
    </submittedName>
</protein>